<dbReference type="Proteomes" id="UP000323164">
    <property type="component" value="Unassembled WGS sequence"/>
</dbReference>
<dbReference type="AlphaFoldDB" id="A0A5D8YJ53"/>
<evidence type="ECO:0000313" key="3">
    <source>
        <dbReference type="Proteomes" id="UP000323164"/>
    </source>
</evidence>
<evidence type="ECO:0000256" key="1">
    <source>
        <dbReference type="SAM" id="SignalP"/>
    </source>
</evidence>
<feature type="signal peptide" evidence="1">
    <location>
        <begin position="1"/>
        <end position="30"/>
    </location>
</feature>
<dbReference type="OrthoDB" id="6025727at2"/>
<proteinExistence type="predicted"/>
<organism evidence="2 3">
    <name type="scientific">Cognatilysobacter lacus</name>
    <dbReference type="NCBI Taxonomy" id="1643323"/>
    <lineage>
        <taxon>Bacteria</taxon>
        <taxon>Pseudomonadati</taxon>
        <taxon>Pseudomonadota</taxon>
        <taxon>Gammaproteobacteria</taxon>
        <taxon>Lysobacterales</taxon>
        <taxon>Lysobacteraceae</taxon>
        <taxon>Cognatilysobacter</taxon>
    </lineage>
</organism>
<dbReference type="EMBL" id="VTRV01000213">
    <property type="protein sequence ID" value="TZF82848.1"/>
    <property type="molecule type" value="Genomic_DNA"/>
</dbReference>
<dbReference type="RefSeq" id="WP_149353803.1">
    <property type="nucleotide sequence ID" value="NZ_VTRV01000213.1"/>
</dbReference>
<feature type="chain" id="PRO_5023041722" description="Lipoprotein" evidence="1">
    <location>
        <begin position="31"/>
        <end position="177"/>
    </location>
</feature>
<accession>A0A5D8YJ53</accession>
<dbReference type="PROSITE" id="PS51257">
    <property type="entry name" value="PROKAR_LIPOPROTEIN"/>
    <property type="match status" value="1"/>
</dbReference>
<gene>
    <name evidence="2" type="ORF">FW784_13270</name>
</gene>
<protein>
    <recommendedName>
        <fullName evidence="4">Lipoprotein</fullName>
    </recommendedName>
</protein>
<sequence length="177" mass="18935">MTADRPSAPARRSTLRLSWVLAAVAMIAGCAPVPTRPTTPPGPVVAPPTGPSDFTIPAGELETWNAVGQLLVRLPGVTYEGRSQKLGLYAVDYQGEQFLVLTRALLASDEVRTLTTRVRVALQDGTPDRSAASTELLAVLQARLPDELIRIAALPKPAPAKTKVVARKRAVKRAARR</sequence>
<comment type="caution">
    <text evidence="2">The sequence shown here is derived from an EMBL/GenBank/DDBJ whole genome shotgun (WGS) entry which is preliminary data.</text>
</comment>
<evidence type="ECO:0000313" key="2">
    <source>
        <dbReference type="EMBL" id="TZF82848.1"/>
    </source>
</evidence>
<name>A0A5D8YJ53_9GAMM</name>
<evidence type="ECO:0008006" key="4">
    <source>
        <dbReference type="Google" id="ProtNLM"/>
    </source>
</evidence>
<keyword evidence="1" id="KW-0732">Signal</keyword>
<reference evidence="2 3" key="1">
    <citation type="submission" date="2019-08" db="EMBL/GenBank/DDBJ databases">
        <title>Draft genome sequence of Lysobacter sp. UKS-15.</title>
        <authorList>
            <person name="Im W.-T."/>
        </authorList>
    </citation>
    <scope>NUCLEOTIDE SEQUENCE [LARGE SCALE GENOMIC DNA]</scope>
    <source>
        <strain evidence="2 3">UKS-15</strain>
    </source>
</reference>
<keyword evidence="3" id="KW-1185">Reference proteome</keyword>